<dbReference type="InterPro" id="IPR036890">
    <property type="entry name" value="HATPase_C_sf"/>
</dbReference>
<accession>A0A540KRW9</accession>
<dbReference type="GO" id="GO:0003677">
    <property type="term" value="F:DNA binding"/>
    <property type="evidence" value="ECO:0007669"/>
    <property type="project" value="UniProtKB-KW"/>
</dbReference>
<evidence type="ECO:0000313" key="8">
    <source>
        <dbReference type="Proteomes" id="UP000315295"/>
    </source>
</evidence>
<evidence type="ECO:0000256" key="5">
    <source>
        <dbReference type="ARBA" id="ARBA00023125"/>
    </source>
</evidence>
<protein>
    <recommendedName>
        <fullName evidence="3">DNA topoisomerase (ATP-hydrolyzing)</fullName>
        <ecNumber evidence="3">5.6.2.2</ecNumber>
    </recommendedName>
</protein>
<dbReference type="GO" id="GO:0005634">
    <property type="term" value="C:nucleus"/>
    <property type="evidence" value="ECO:0007669"/>
    <property type="project" value="TreeGrafter"/>
</dbReference>
<dbReference type="PANTHER" id="PTHR10169">
    <property type="entry name" value="DNA TOPOISOMERASE/GYRASE"/>
    <property type="match status" value="1"/>
</dbReference>
<keyword evidence="8" id="KW-1185">Reference proteome</keyword>
<dbReference type="STRING" id="106549.A0A540KRW9"/>
<evidence type="ECO:0000256" key="3">
    <source>
        <dbReference type="ARBA" id="ARBA00012895"/>
    </source>
</evidence>
<dbReference type="EMBL" id="VIEB01000994">
    <property type="protein sequence ID" value="TQD76974.1"/>
    <property type="molecule type" value="Genomic_DNA"/>
</dbReference>
<evidence type="ECO:0000256" key="6">
    <source>
        <dbReference type="ARBA" id="ARBA00023235"/>
    </source>
</evidence>
<organism evidence="7 8">
    <name type="scientific">Malus baccata</name>
    <name type="common">Siberian crab apple</name>
    <name type="synonym">Pyrus baccata</name>
    <dbReference type="NCBI Taxonomy" id="106549"/>
    <lineage>
        <taxon>Eukaryota</taxon>
        <taxon>Viridiplantae</taxon>
        <taxon>Streptophyta</taxon>
        <taxon>Embryophyta</taxon>
        <taxon>Tracheophyta</taxon>
        <taxon>Spermatophyta</taxon>
        <taxon>Magnoliopsida</taxon>
        <taxon>eudicotyledons</taxon>
        <taxon>Gunneridae</taxon>
        <taxon>Pentapetalae</taxon>
        <taxon>rosids</taxon>
        <taxon>fabids</taxon>
        <taxon>Rosales</taxon>
        <taxon>Rosaceae</taxon>
        <taxon>Amygdaloideae</taxon>
        <taxon>Maleae</taxon>
        <taxon>Malus</taxon>
    </lineage>
</organism>
<dbReference type="GO" id="GO:0000819">
    <property type="term" value="P:sister chromatid segregation"/>
    <property type="evidence" value="ECO:0007669"/>
    <property type="project" value="TreeGrafter"/>
</dbReference>
<dbReference type="SUPFAM" id="SSF55874">
    <property type="entry name" value="ATPase domain of HSP90 chaperone/DNA topoisomerase II/histidine kinase"/>
    <property type="match status" value="1"/>
</dbReference>
<dbReference type="EC" id="5.6.2.2" evidence="3"/>
<gene>
    <name evidence="7" type="ORF">C1H46_037498</name>
</gene>
<comment type="cofactor">
    <cofactor evidence="2">
        <name>Mg(2+)</name>
        <dbReference type="ChEBI" id="CHEBI:18420"/>
    </cofactor>
</comment>
<keyword evidence="5" id="KW-0238">DNA-binding</keyword>
<name>A0A540KRW9_MALBA</name>
<dbReference type="Gene3D" id="3.30.565.10">
    <property type="entry name" value="Histidine kinase-like ATPase, C-terminal domain"/>
    <property type="match status" value="1"/>
</dbReference>
<evidence type="ECO:0000256" key="4">
    <source>
        <dbReference type="ARBA" id="ARBA00023029"/>
    </source>
</evidence>
<sequence>MREREAKGEEEESLMNPPFPCSVAPTITTFVVSPTLNHHQVLLSLISSLYPSIDVEQNCISVYNNVVGVLVEIHQEEKVYIPELNFGHLLTSSNYYHTVKKTTGGRNDYSPKLTNILSTEFIIETTDV</sequence>
<dbReference type="Proteomes" id="UP000315295">
    <property type="component" value="Unassembled WGS sequence"/>
</dbReference>
<keyword evidence="6" id="KW-0413">Isomerase</keyword>
<dbReference type="GO" id="GO:0000712">
    <property type="term" value="P:resolution of meiotic recombination intermediates"/>
    <property type="evidence" value="ECO:0007669"/>
    <property type="project" value="TreeGrafter"/>
</dbReference>
<evidence type="ECO:0000256" key="1">
    <source>
        <dbReference type="ARBA" id="ARBA00000185"/>
    </source>
</evidence>
<evidence type="ECO:0000256" key="2">
    <source>
        <dbReference type="ARBA" id="ARBA00001946"/>
    </source>
</evidence>
<proteinExistence type="predicted"/>
<comment type="caution">
    <text evidence="7">The sequence shown here is derived from an EMBL/GenBank/DDBJ whole genome shotgun (WGS) entry which is preliminary data.</text>
</comment>
<keyword evidence="4" id="KW-0799">Topoisomerase</keyword>
<dbReference type="InterPro" id="IPR050634">
    <property type="entry name" value="DNA_Topoisomerase_II"/>
</dbReference>
<dbReference type="AlphaFoldDB" id="A0A540KRW9"/>
<reference evidence="7 8" key="1">
    <citation type="journal article" date="2019" name="G3 (Bethesda)">
        <title>Sequencing of a Wild Apple (Malus baccata) Genome Unravels the Differences Between Cultivated and Wild Apple Species Regarding Disease Resistance and Cold Tolerance.</title>
        <authorList>
            <person name="Chen X."/>
        </authorList>
    </citation>
    <scope>NUCLEOTIDE SEQUENCE [LARGE SCALE GENOMIC DNA]</scope>
    <source>
        <strain evidence="8">cv. Shandingzi</strain>
        <tissue evidence="7">Leaves</tissue>
    </source>
</reference>
<evidence type="ECO:0000313" key="7">
    <source>
        <dbReference type="EMBL" id="TQD76974.1"/>
    </source>
</evidence>
<dbReference type="GO" id="GO:0003918">
    <property type="term" value="F:DNA topoisomerase type II (double strand cut, ATP-hydrolyzing) activity"/>
    <property type="evidence" value="ECO:0007669"/>
    <property type="project" value="UniProtKB-EC"/>
</dbReference>
<dbReference type="PANTHER" id="PTHR10169:SF38">
    <property type="entry name" value="DNA TOPOISOMERASE 2"/>
    <property type="match status" value="1"/>
</dbReference>
<comment type="catalytic activity">
    <reaction evidence="1">
        <text>ATP-dependent breakage, passage and rejoining of double-stranded DNA.</text>
        <dbReference type="EC" id="5.6.2.2"/>
    </reaction>
</comment>